<name>A0A6J5V0C5_PRUAR</name>
<feature type="compositionally biased region" description="Basic and acidic residues" evidence="1">
    <location>
        <begin position="33"/>
        <end position="44"/>
    </location>
</feature>
<dbReference type="EMBL" id="CAEKDK010000005">
    <property type="protein sequence ID" value="CAB4281134.1"/>
    <property type="molecule type" value="Genomic_DNA"/>
</dbReference>
<feature type="compositionally biased region" description="Basic and acidic residues" evidence="1">
    <location>
        <begin position="1"/>
        <end position="16"/>
    </location>
</feature>
<dbReference type="Proteomes" id="UP000507222">
    <property type="component" value="Unassembled WGS sequence"/>
</dbReference>
<proteinExistence type="predicted"/>
<sequence>MVEKRNRLSLDSRDTVKSTPKLKGLPLSLDSREGSMRVSFDSKTHHPSKGLQHVASQMTETLIYLILRNF</sequence>
<accession>A0A6J5V0C5</accession>
<gene>
    <name evidence="2" type="ORF">CURHAP_LOCUS34132</name>
</gene>
<reference evidence="2 3" key="1">
    <citation type="submission" date="2020-05" db="EMBL/GenBank/DDBJ databases">
        <authorList>
            <person name="Campoy J."/>
            <person name="Schneeberger K."/>
            <person name="Spophaly S."/>
        </authorList>
    </citation>
    <scope>NUCLEOTIDE SEQUENCE [LARGE SCALE GENOMIC DNA]</scope>
    <source>
        <strain evidence="2">PruArmRojPasFocal</strain>
    </source>
</reference>
<feature type="region of interest" description="Disordered" evidence="1">
    <location>
        <begin position="33"/>
        <end position="52"/>
    </location>
</feature>
<evidence type="ECO:0000313" key="3">
    <source>
        <dbReference type="Proteomes" id="UP000507222"/>
    </source>
</evidence>
<protein>
    <submittedName>
        <fullName evidence="2">Uncharacterized protein</fullName>
    </submittedName>
</protein>
<feature type="region of interest" description="Disordered" evidence="1">
    <location>
        <begin position="1"/>
        <end position="28"/>
    </location>
</feature>
<evidence type="ECO:0000256" key="1">
    <source>
        <dbReference type="SAM" id="MobiDB-lite"/>
    </source>
</evidence>
<dbReference type="AlphaFoldDB" id="A0A6J5V0C5"/>
<evidence type="ECO:0000313" key="2">
    <source>
        <dbReference type="EMBL" id="CAB4281134.1"/>
    </source>
</evidence>
<organism evidence="2 3">
    <name type="scientific">Prunus armeniaca</name>
    <name type="common">Apricot</name>
    <name type="synonym">Armeniaca vulgaris</name>
    <dbReference type="NCBI Taxonomy" id="36596"/>
    <lineage>
        <taxon>Eukaryota</taxon>
        <taxon>Viridiplantae</taxon>
        <taxon>Streptophyta</taxon>
        <taxon>Embryophyta</taxon>
        <taxon>Tracheophyta</taxon>
        <taxon>Spermatophyta</taxon>
        <taxon>Magnoliopsida</taxon>
        <taxon>eudicotyledons</taxon>
        <taxon>Gunneridae</taxon>
        <taxon>Pentapetalae</taxon>
        <taxon>rosids</taxon>
        <taxon>fabids</taxon>
        <taxon>Rosales</taxon>
        <taxon>Rosaceae</taxon>
        <taxon>Amygdaloideae</taxon>
        <taxon>Amygdaleae</taxon>
        <taxon>Prunus</taxon>
    </lineage>
</organism>